<feature type="non-terminal residue" evidence="1">
    <location>
        <position position="132"/>
    </location>
</feature>
<name>A0ABD4UTB3_9BURK</name>
<organism evidence="1 2">
    <name type="scientific">Burkholderia cenocepacia</name>
    <dbReference type="NCBI Taxonomy" id="95486"/>
    <lineage>
        <taxon>Bacteria</taxon>
        <taxon>Pseudomonadati</taxon>
        <taxon>Pseudomonadota</taxon>
        <taxon>Betaproteobacteria</taxon>
        <taxon>Burkholderiales</taxon>
        <taxon>Burkholderiaceae</taxon>
        <taxon>Burkholderia</taxon>
        <taxon>Burkholderia cepacia complex</taxon>
    </lineage>
</organism>
<feature type="non-terminal residue" evidence="1">
    <location>
        <position position="1"/>
    </location>
</feature>
<comment type="caution">
    <text evidence="1">The sequence shown here is derived from an EMBL/GenBank/DDBJ whole genome shotgun (WGS) entry which is preliminary data.</text>
</comment>
<reference evidence="1 2" key="2">
    <citation type="journal article" date="2017" name="Front. Microbiol.">
        <title>Genomics Reveals a Unique Clone of Burkholderia cenocepacia Harboring an Actively Excising Novel Genomic Island.</title>
        <authorList>
            <person name="Patil P.P."/>
            <person name="Mali S."/>
            <person name="Midha S."/>
            <person name="Gautam V."/>
            <person name="Dash L."/>
            <person name="Kumar S."/>
            <person name="Shastri J."/>
            <person name="Singhal L."/>
            <person name="Patil P.B."/>
        </authorList>
    </citation>
    <scope>NUCLEOTIDE SEQUENCE [LARGE SCALE GENOMIC DNA]</scope>
    <source>
        <strain evidence="1 2">BC-19</strain>
    </source>
</reference>
<sequence length="132" mass="14168">VHNRAALAEMSRVAVDNRFPLCVVDTVKASDVEIKVSFTLIAGSIDQAAGLMFRVKDANNYYVAGANALESNVNLYHVVRGVRRQIAGVDVPVPTGKTQQLGVRIEGDAIKVFFDGRSVISVNDRTIQGPGA</sequence>
<protein>
    <submittedName>
        <fullName evidence="1">Uncharacterized protein</fullName>
    </submittedName>
</protein>
<dbReference type="EMBL" id="JYMX02000196">
    <property type="protein sequence ID" value="MCW3717625.1"/>
    <property type="molecule type" value="Genomic_DNA"/>
</dbReference>
<dbReference type="AlphaFoldDB" id="A0ABD4UTB3"/>
<evidence type="ECO:0000313" key="1">
    <source>
        <dbReference type="EMBL" id="MCW3717625.1"/>
    </source>
</evidence>
<dbReference type="Proteomes" id="UP000191686">
    <property type="component" value="Unassembled WGS sequence"/>
</dbReference>
<gene>
    <name evidence="1" type="ORF">UE95_040900</name>
</gene>
<proteinExistence type="predicted"/>
<accession>A0ABD4UTB3</accession>
<dbReference type="Gene3D" id="2.60.120.560">
    <property type="entry name" value="Exo-inulinase, domain 1"/>
    <property type="match status" value="1"/>
</dbReference>
<evidence type="ECO:0000313" key="2">
    <source>
        <dbReference type="Proteomes" id="UP000191686"/>
    </source>
</evidence>
<reference evidence="1 2" key="1">
    <citation type="journal article" date="2017" name="Front. Microbiol.">
        <title>Genomics reveals a unique clone of Burkholderia cenocepacia harbouring an actively excising novel genomic island.</title>
        <authorList>
            <person name="Patil P."/>
            <person name="Mali S."/>
            <person name="Midha S."/>
            <person name="Gautam V."/>
            <person name="Dash L."/>
            <person name="Kumar S."/>
            <person name="Shastri J."/>
            <person name="Singhal L."/>
            <person name="Patil P.B."/>
        </authorList>
    </citation>
    <scope>NUCLEOTIDE SEQUENCE [LARGE SCALE GENOMIC DNA]</scope>
    <source>
        <strain evidence="1 2">BC-19</strain>
    </source>
</reference>